<reference evidence="2 3" key="1">
    <citation type="journal article" date="2014" name="Int. J. Syst. Evol. Microbiol.">
        <title>Ramlibacter solisilvae sp. nov., isolated from forest soil, and emended description of the genus Ramlibacter.</title>
        <authorList>
            <person name="Lee H.J."/>
            <person name="Lee S.H."/>
            <person name="Lee S.S."/>
            <person name="Lee J.S."/>
            <person name="Kim Y."/>
            <person name="Kim S.C."/>
            <person name="Jeon C.O."/>
        </authorList>
    </citation>
    <scope>NUCLEOTIDE SEQUENCE [LARGE SCALE GENOMIC DNA]</scope>
    <source>
        <strain evidence="2 3">5-10</strain>
    </source>
</reference>
<evidence type="ECO:0000313" key="2">
    <source>
        <dbReference type="EMBL" id="AMO23941.1"/>
    </source>
</evidence>
<evidence type="ECO:0000313" key="3">
    <source>
        <dbReference type="Proteomes" id="UP000070433"/>
    </source>
</evidence>
<protein>
    <submittedName>
        <fullName evidence="2">Uncharacterized protein</fullName>
    </submittedName>
</protein>
<gene>
    <name evidence="2" type="ORF">UC35_15070</name>
</gene>
<evidence type="ECO:0000256" key="1">
    <source>
        <dbReference type="SAM" id="MobiDB-lite"/>
    </source>
</evidence>
<keyword evidence="3" id="KW-1185">Reference proteome</keyword>
<accession>A0A127JVJ4</accession>
<sequence length="464" mass="49500">MIGASRDASGQWFPPDFTYSPQTGSTLQITISSLDPPWVPPFGAPALADLARPVTRGLRQTPAPLALMRTKGRLDPGAEADRTLPALPPGDYRFLVHTFDVAAPTLMAIEPARGQLLVLLPESNAWIPLESATGQGPAAGRSEASGGTANGWPALAPGPKNGRGWRMEAVTGSHVATLYLPTAGGLAAVTPTLVGLSYAVEYFGRGPALGGPVAWAGEVWLPVLGKLGVVHLVGKPPGAAEPVILKTGAVAPEHGFEAPVFDAHHVIWPSEQGQLVVHLDPNGKHKTEWIAWPEGLAPAFSLGCPYLSLEGTFWQACWKSPSASLEYVEMGKSRPERAAIDVPRFGTGHISYAQARRIAGDPWREPGPGVDAASAELVVPLLESELERAVVGLRIEAPQGLVALLASEEKQRATLQLQAEDRIDRPFGTLEVARPWLASVFVYDAHLWVHHPELPQALGWKLFD</sequence>
<organism evidence="2 3">
    <name type="scientific">Ramlibacter tataouinensis</name>
    <dbReference type="NCBI Taxonomy" id="94132"/>
    <lineage>
        <taxon>Bacteria</taxon>
        <taxon>Pseudomonadati</taxon>
        <taxon>Pseudomonadota</taxon>
        <taxon>Betaproteobacteria</taxon>
        <taxon>Burkholderiales</taxon>
        <taxon>Comamonadaceae</taxon>
        <taxon>Ramlibacter</taxon>
    </lineage>
</organism>
<name>A0A127JVJ4_9BURK</name>
<dbReference type="OrthoDB" id="7061697at2"/>
<proteinExistence type="predicted"/>
<dbReference type="RefSeq" id="WP_061501071.1">
    <property type="nucleotide sequence ID" value="NZ_CP010951.1"/>
</dbReference>
<dbReference type="EMBL" id="CP010951">
    <property type="protein sequence ID" value="AMO23941.1"/>
    <property type="molecule type" value="Genomic_DNA"/>
</dbReference>
<feature type="region of interest" description="Disordered" evidence="1">
    <location>
        <begin position="132"/>
        <end position="158"/>
    </location>
</feature>
<dbReference type="Proteomes" id="UP000070433">
    <property type="component" value="Chromosome"/>
</dbReference>
<dbReference type="AlphaFoldDB" id="A0A127JVJ4"/>